<comment type="caution">
    <text evidence="1">The sequence shown here is derived from an EMBL/GenBank/DDBJ whole genome shotgun (WGS) entry which is preliminary data.</text>
</comment>
<accession>A0A0F9L932</accession>
<organism evidence="1">
    <name type="scientific">marine sediment metagenome</name>
    <dbReference type="NCBI Taxonomy" id="412755"/>
    <lineage>
        <taxon>unclassified sequences</taxon>
        <taxon>metagenomes</taxon>
        <taxon>ecological metagenomes</taxon>
    </lineage>
</organism>
<proteinExistence type="predicted"/>
<evidence type="ECO:0000313" key="1">
    <source>
        <dbReference type="EMBL" id="KKM89963.1"/>
    </source>
</evidence>
<gene>
    <name evidence="1" type="ORF">LCGC14_1243340</name>
</gene>
<dbReference type="AlphaFoldDB" id="A0A0F9L932"/>
<protein>
    <submittedName>
        <fullName evidence="1">Uncharacterized protein</fullName>
    </submittedName>
</protein>
<name>A0A0F9L932_9ZZZZ</name>
<dbReference type="EMBL" id="LAZR01006739">
    <property type="protein sequence ID" value="KKM89963.1"/>
    <property type="molecule type" value="Genomic_DNA"/>
</dbReference>
<reference evidence="1" key="1">
    <citation type="journal article" date="2015" name="Nature">
        <title>Complex archaea that bridge the gap between prokaryotes and eukaryotes.</title>
        <authorList>
            <person name="Spang A."/>
            <person name="Saw J.H."/>
            <person name="Jorgensen S.L."/>
            <person name="Zaremba-Niedzwiedzka K."/>
            <person name="Martijn J."/>
            <person name="Lind A.E."/>
            <person name="van Eijk R."/>
            <person name="Schleper C."/>
            <person name="Guy L."/>
            <person name="Ettema T.J."/>
        </authorList>
    </citation>
    <scope>NUCLEOTIDE SEQUENCE</scope>
</reference>
<sequence>MSEVNFSSAPPTVAHLIEIGLSRGRINAGPWSTGEPGRKLPVIIPSRKADGYEAGVESSGGSGDPLEVLI</sequence>